<name>A0A9D4WVB2_PEA</name>
<dbReference type="EMBL" id="JAMSHJ010000005">
    <property type="protein sequence ID" value="KAI5409769.1"/>
    <property type="molecule type" value="Genomic_DNA"/>
</dbReference>
<organism evidence="1 2">
    <name type="scientific">Pisum sativum</name>
    <name type="common">Garden pea</name>
    <name type="synonym">Lathyrus oleraceus</name>
    <dbReference type="NCBI Taxonomy" id="3888"/>
    <lineage>
        <taxon>Eukaryota</taxon>
        <taxon>Viridiplantae</taxon>
        <taxon>Streptophyta</taxon>
        <taxon>Embryophyta</taxon>
        <taxon>Tracheophyta</taxon>
        <taxon>Spermatophyta</taxon>
        <taxon>Magnoliopsida</taxon>
        <taxon>eudicotyledons</taxon>
        <taxon>Gunneridae</taxon>
        <taxon>Pentapetalae</taxon>
        <taxon>rosids</taxon>
        <taxon>fabids</taxon>
        <taxon>Fabales</taxon>
        <taxon>Fabaceae</taxon>
        <taxon>Papilionoideae</taxon>
        <taxon>50 kb inversion clade</taxon>
        <taxon>NPAAA clade</taxon>
        <taxon>Hologalegina</taxon>
        <taxon>IRL clade</taxon>
        <taxon>Fabeae</taxon>
        <taxon>Lathyrus</taxon>
    </lineage>
</organism>
<sequence>MTSNCKRSNFVELCGSSKKKRLSLEIIGERYNALDALRLISFEDEKFHCEHCNGKLEVESDKLDIQEGEMDM</sequence>
<dbReference type="InterPro" id="IPR039997">
    <property type="entry name" value="TFE"/>
</dbReference>
<keyword evidence="2" id="KW-1185">Reference proteome</keyword>
<gene>
    <name evidence="1" type="ORF">KIW84_055283</name>
</gene>
<dbReference type="GO" id="GO:0005673">
    <property type="term" value="C:transcription factor TFIIE complex"/>
    <property type="evidence" value="ECO:0007669"/>
    <property type="project" value="TreeGrafter"/>
</dbReference>
<evidence type="ECO:0000313" key="1">
    <source>
        <dbReference type="EMBL" id="KAI5409769.1"/>
    </source>
</evidence>
<proteinExistence type="predicted"/>
<dbReference type="GO" id="GO:0006367">
    <property type="term" value="P:transcription initiation at RNA polymerase II promoter"/>
    <property type="evidence" value="ECO:0007669"/>
    <property type="project" value="TreeGrafter"/>
</dbReference>
<dbReference type="AlphaFoldDB" id="A0A9D4WVB2"/>
<evidence type="ECO:0000313" key="2">
    <source>
        <dbReference type="Proteomes" id="UP001058974"/>
    </source>
</evidence>
<accession>A0A9D4WVB2</accession>
<dbReference type="Proteomes" id="UP001058974">
    <property type="component" value="Chromosome 5"/>
</dbReference>
<dbReference type="PANTHER" id="PTHR13097">
    <property type="entry name" value="TRANSCRIPTION INITIATION FACTOR IIE, ALPHA SUBUNIT"/>
    <property type="match status" value="1"/>
</dbReference>
<protein>
    <submittedName>
        <fullName evidence="1">Uncharacterized protein</fullName>
    </submittedName>
</protein>
<dbReference type="PANTHER" id="PTHR13097:SF7">
    <property type="entry name" value="GENERAL TRANSCRIPTION FACTOR IIE SUBUNIT 1"/>
    <property type="match status" value="1"/>
</dbReference>
<reference evidence="1 2" key="1">
    <citation type="journal article" date="2022" name="Nat. Genet.">
        <title>Improved pea reference genome and pan-genome highlight genomic features and evolutionary characteristics.</title>
        <authorList>
            <person name="Yang T."/>
            <person name="Liu R."/>
            <person name="Luo Y."/>
            <person name="Hu S."/>
            <person name="Wang D."/>
            <person name="Wang C."/>
            <person name="Pandey M.K."/>
            <person name="Ge S."/>
            <person name="Xu Q."/>
            <person name="Li N."/>
            <person name="Li G."/>
            <person name="Huang Y."/>
            <person name="Saxena R.K."/>
            <person name="Ji Y."/>
            <person name="Li M."/>
            <person name="Yan X."/>
            <person name="He Y."/>
            <person name="Liu Y."/>
            <person name="Wang X."/>
            <person name="Xiang C."/>
            <person name="Varshney R.K."/>
            <person name="Ding H."/>
            <person name="Gao S."/>
            <person name="Zong X."/>
        </authorList>
    </citation>
    <scope>NUCLEOTIDE SEQUENCE [LARGE SCALE GENOMIC DNA]</scope>
    <source>
        <strain evidence="1 2">cv. Zhongwan 6</strain>
    </source>
</reference>
<dbReference type="Gramene" id="Psat05G0528300-T1">
    <property type="protein sequence ID" value="KAI5409769.1"/>
    <property type="gene ID" value="KIW84_055283"/>
</dbReference>
<comment type="caution">
    <text evidence="1">The sequence shown here is derived from an EMBL/GenBank/DDBJ whole genome shotgun (WGS) entry which is preliminary data.</text>
</comment>